<feature type="region of interest" description="Disordered" evidence="12">
    <location>
        <begin position="105"/>
        <end position="124"/>
    </location>
</feature>
<dbReference type="GO" id="GO:0000139">
    <property type="term" value="C:Golgi membrane"/>
    <property type="evidence" value="ECO:0007669"/>
    <property type="project" value="UniProtKB-SubCell"/>
</dbReference>
<dbReference type="InterPro" id="IPR026071">
    <property type="entry name" value="Glyco_Hydrolase_99"/>
</dbReference>
<evidence type="ECO:0000256" key="9">
    <source>
        <dbReference type="ARBA" id="ARBA00038876"/>
    </source>
</evidence>
<evidence type="ECO:0000313" key="13">
    <source>
        <dbReference type="Ensembl" id="ENSAPOP00000027670.1"/>
    </source>
</evidence>
<dbReference type="GeneTree" id="ENSGT00390000016054"/>
<dbReference type="GO" id="GO:0004569">
    <property type="term" value="F:glycoprotein endo-alpha-1,2-mannosidase activity"/>
    <property type="evidence" value="ECO:0007669"/>
    <property type="project" value="UniProtKB-EC"/>
</dbReference>
<evidence type="ECO:0000256" key="4">
    <source>
        <dbReference type="ARBA" id="ARBA00022801"/>
    </source>
</evidence>
<proteinExistence type="inferred from homology"/>
<organism evidence="13 14">
    <name type="scientific">Acanthochromis polyacanthus</name>
    <name type="common">spiny chromis</name>
    <dbReference type="NCBI Taxonomy" id="80966"/>
    <lineage>
        <taxon>Eukaryota</taxon>
        <taxon>Metazoa</taxon>
        <taxon>Chordata</taxon>
        <taxon>Craniata</taxon>
        <taxon>Vertebrata</taxon>
        <taxon>Euteleostomi</taxon>
        <taxon>Actinopterygii</taxon>
        <taxon>Neopterygii</taxon>
        <taxon>Teleostei</taxon>
        <taxon>Neoteleostei</taxon>
        <taxon>Acanthomorphata</taxon>
        <taxon>Ovalentaria</taxon>
        <taxon>Pomacentridae</taxon>
        <taxon>Acanthochromis</taxon>
    </lineage>
</organism>
<keyword evidence="8" id="KW-0472">Membrane</keyword>
<comment type="catalytic activity">
    <reaction evidence="11">
        <text>N-{alpha-Glc-(1-&gt;3)-alpha-Man-(1-&gt;2)-alpha-Man-(1-&gt;2)-alpha-Man-(1-&gt;3)-[alpha-Man-(1-&gt;2)-alpha-Man-(1-&gt;3)-[alpha-Man-(1-&gt;2)-alpha-Man-(1-&gt;6)]-alpha-Man-(1-&gt;6)]-beta-Man-(1-&gt;4)-beta-GlcNAc-(1-&gt;4)-beta-GlcNAc}-L-asparaginyl-[protein] + H2O = alpha-D-glucosyl-(1-&gt;3)-D-mannopyranose + N(4)-{alpha-D-Man-(1-&gt;2)-alpha-D-Man-(1-&gt;3)-[alpha-D-Man-(1-&gt;2)-alpha-D-Man-(1-&gt;3)-[alpha-D-Man-(1-&gt;2)-alpha-D-Man-(1-&gt;6)]-alpha-D-Man-(1-&gt;6)]-beta-D-Man-(1-&gt;4)-beta-D-GlaNAc-(1-&gt;4)-beta-D-GlcNAc}-L-asparaginyl-[protein] (N-glucan mannose isomer 8A1,2,3B1,2)</text>
        <dbReference type="Rhea" id="RHEA:54824"/>
        <dbReference type="Rhea" id="RHEA-COMP:14010"/>
        <dbReference type="Rhea" id="RHEA-COMP:14011"/>
        <dbReference type="ChEBI" id="CHEBI:15377"/>
        <dbReference type="ChEBI" id="CHEBI:52996"/>
        <dbReference type="ChEBI" id="CHEBI:59080"/>
        <dbReference type="ChEBI" id="CHEBI:60627"/>
        <dbReference type="EC" id="3.2.1.130"/>
    </reaction>
</comment>
<evidence type="ECO:0000256" key="2">
    <source>
        <dbReference type="ARBA" id="ARBA00009559"/>
    </source>
</evidence>
<dbReference type="EC" id="3.2.1.130" evidence="9"/>
<evidence type="ECO:0000313" key="14">
    <source>
        <dbReference type="Proteomes" id="UP000257200"/>
    </source>
</evidence>
<dbReference type="Gene3D" id="3.20.20.80">
    <property type="entry name" value="Glycosidases"/>
    <property type="match status" value="1"/>
</dbReference>
<dbReference type="STRING" id="80966.ENSAPOP00000027670"/>
<evidence type="ECO:0000256" key="10">
    <source>
        <dbReference type="ARBA" id="ARBA00039288"/>
    </source>
</evidence>
<keyword evidence="5" id="KW-0735">Signal-anchor</keyword>
<dbReference type="PANTHER" id="PTHR13572">
    <property type="entry name" value="ENDO-ALPHA-1,2-MANNOSIDASE"/>
    <property type="match status" value="1"/>
</dbReference>
<sequence length="143" mass="16470">CQNFFQDFSRQKWRFPPTNYYLLAFYCTWFGSPKVDCKYIHWDHLQMPHGDFMVAQGYPQGRYSPLDDIESNFYPSLGAYCSRDPSKLCTATIGVIAVSWYPSNTKCDSDDSTDDPKRSLTPTPSLQCPPKVTYGLYFNTVLV</sequence>
<dbReference type="Pfam" id="PF16317">
    <property type="entry name" value="Glyco_hydro_99"/>
    <property type="match status" value="1"/>
</dbReference>
<evidence type="ECO:0000256" key="6">
    <source>
        <dbReference type="ARBA" id="ARBA00022989"/>
    </source>
</evidence>
<evidence type="ECO:0000256" key="1">
    <source>
        <dbReference type="ARBA" id="ARBA00004323"/>
    </source>
</evidence>
<comment type="subcellular location">
    <subcellularLocation>
        <location evidence="1">Golgi apparatus membrane</location>
        <topology evidence="1">Single-pass type II membrane protein</topology>
    </subcellularLocation>
</comment>
<comment type="similarity">
    <text evidence="2">Belongs to the glycosyl hydrolase 99 family.</text>
</comment>
<reference evidence="13" key="1">
    <citation type="submission" date="2025-08" db="UniProtKB">
        <authorList>
            <consortium name="Ensembl"/>
        </authorList>
    </citation>
    <scope>IDENTIFICATION</scope>
</reference>
<reference evidence="13" key="2">
    <citation type="submission" date="2025-09" db="UniProtKB">
        <authorList>
            <consortium name="Ensembl"/>
        </authorList>
    </citation>
    <scope>IDENTIFICATION</scope>
</reference>
<keyword evidence="7" id="KW-0333">Golgi apparatus</keyword>
<evidence type="ECO:0000256" key="11">
    <source>
        <dbReference type="ARBA" id="ARBA00049330"/>
    </source>
</evidence>
<keyword evidence="3" id="KW-0812">Transmembrane</keyword>
<evidence type="ECO:0000256" key="3">
    <source>
        <dbReference type="ARBA" id="ARBA00022692"/>
    </source>
</evidence>
<evidence type="ECO:0000256" key="8">
    <source>
        <dbReference type="ARBA" id="ARBA00023136"/>
    </source>
</evidence>
<name>A0A3Q1HGL2_9TELE</name>
<keyword evidence="14" id="KW-1185">Reference proteome</keyword>
<evidence type="ECO:0000256" key="12">
    <source>
        <dbReference type="SAM" id="MobiDB-lite"/>
    </source>
</evidence>
<evidence type="ECO:0000256" key="7">
    <source>
        <dbReference type="ARBA" id="ARBA00023034"/>
    </source>
</evidence>
<evidence type="ECO:0000256" key="5">
    <source>
        <dbReference type="ARBA" id="ARBA00022968"/>
    </source>
</evidence>
<dbReference type="PANTHER" id="PTHR13572:SF1">
    <property type="entry name" value="GLYCOPROTEIN ENDO-ALPHA-1,2-MANNOSIDASE"/>
    <property type="match status" value="1"/>
</dbReference>
<accession>A0A3Q1HGL2</accession>
<keyword evidence="6" id="KW-1133">Transmembrane helix</keyword>
<dbReference type="Ensembl" id="ENSAPOT00000000663.1">
    <property type="protein sequence ID" value="ENSAPOP00000027670.1"/>
    <property type="gene ID" value="ENSAPOG00000012333.1"/>
</dbReference>
<dbReference type="Proteomes" id="UP000257200">
    <property type="component" value="Unplaced"/>
</dbReference>
<protein>
    <recommendedName>
        <fullName evidence="10">Glycoprotein endo-alpha-1,2-mannosidase</fullName>
        <ecNumber evidence="9">3.2.1.130</ecNumber>
    </recommendedName>
</protein>
<dbReference type="InParanoid" id="A0A3Q1HGL2"/>
<dbReference type="AlphaFoldDB" id="A0A3Q1HGL2"/>
<keyword evidence="4" id="KW-0378">Hydrolase</keyword>